<reference evidence="1" key="1">
    <citation type="journal article" date="2012" name="Science">
        <title>Fermentation, hydrogen, and sulfur metabolism in multiple uncultivated bacterial phyla.</title>
        <authorList>
            <person name="Wrighton K.C."/>
            <person name="Thomas B.C."/>
            <person name="Sharon I."/>
            <person name="Miller C.S."/>
            <person name="Castelle C.J."/>
            <person name="VerBerkmoes N.C."/>
            <person name="Wilkins M.J."/>
            <person name="Hettich R.L."/>
            <person name="Lipton M.S."/>
            <person name="Williams K.H."/>
            <person name="Long P.E."/>
            <person name="Banfield J.F."/>
        </authorList>
    </citation>
    <scope>NUCLEOTIDE SEQUENCE [LARGE SCALE GENOMIC DNA]</scope>
</reference>
<gene>
    <name evidence="1" type="ORF">ACD_2C00140G0002</name>
</gene>
<dbReference type="EMBL" id="AMFJ01000140">
    <property type="protein sequence ID" value="EKE29602.1"/>
    <property type="molecule type" value="Genomic_DNA"/>
</dbReference>
<accession>K2G5R1</accession>
<sequence length="108" mass="11738">MLTDFQLNKLVFAHHCSRLKALSKALLRLATSVAVISSQFLSVTTSSPPPTFSSSLYQTGRLYHTVLSTVTHVYQAILSEATTNDESGTRTSTDVIATHQLIASWIGV</sequence>
<protein>
    <submittedName>
        <fullName evidence="1">Uncharacterized protein</fullName>
    </submittedName>
</protein>
<dbReference type="AlphaFoldDB" id="K2G5R1"/>
<organism evidence="1">
    <name type="scientific">uncultured bacterium</name>
    <name type="common">gcode 4</name>
    <dbReference type="NCBI Taxonomy" id="1234023"/>
    <lineage>
        <taxon>Bacteria</taxon>
        <taxon>environmental samples</taxon>
    </lineage>
</organism>
<comment type="caution">
    <text evidence="1">The sequence shown here is derived from an EMBL/GenBank/DDBJ whole genome shotgun (WGS) entry which is preliminary data.</text>
</comment>
<evidence type="ECO:0000313" key="1">
    <source>
        <dbReference type="EMBL" id="EKE29602.1"/>
    </source>
</evidence>
<name>K2G5R1_9BACT</name>
<proteinExistence type="predicted"/>